<dbReference type="GO" id="GO:0006355">
    <property type="term" value="P:regulation of DNA-templated transcription"/>
    <property type="evidence" value="ECO:0007669"/>
    <property type="project" value="InterPro"/>
</dbReference>
<dbReference type="AlphaFoldDB" id="A0AAP2Q248"/>
<proteinExistence type="predicted"/>
<name>A0AAP2Q248_BIFBR</name>
<dbReference type="EMBL" id="JAJBPF010000020">
    <property type="protein sequence ID" value="MCB5645328.1"/>
    <property type="molecule type" value="Genomic_DNA"/>
</dbReference>
<dbReference type="InterPro" id="IPR013321">
    <property type="entry name" value="Arc_rbn_hlx_hlx"/>
</dbReference>
<sequence>MMAIKEKTTISLDAQTKRDGIAILDAMGLNLSTFAEMSLRQLVRDGRLPFTPSVRPSFEKDNEGYPLFKANMDDPRIVTPQIRDGAVILPEGWDDDED</sequence>
<evidence type="ECO:0000313" key="1">
    <source>
        <dbReference type="EMBL" id="MCB5645328.1"/>
    </source>
</evidence>
<reference evidence="2" key="2">
    <citation type="submission" date="2023-02" db="EMBL/GenBank/DDBJ databases">
        <authorList>
            <person name="Whidbey C."/>
        </authorList>
    </citation>
    <scope>NUCLEOTIDE SEQUENCE</scope>
    <source>
        <strain evidence="2">VSI11</strain>
    </source>
</reference>
<reference evidence="1" key="1">
    <citation type="submission" date="2021-10" db="EMBL/GenBank/DDBJ databases">
        <title>Collection of gut derived symbiotic bacterial strains cultured from healthy donors.</title>
        <authorList>
            <person name="Lin H."/>
            <person name="Littmann E."/>
            <person name="Claire K."/>
            <person name="Pamer E."/>
        </authorList>
    </citation>
    <scope>NUCLEOTIDE SEQUENCE</scope>
    <source>
        <strain evidence="1">MSK.23.105</strain>
    </source>
</reference>
<dbReference type="GeneID" id="29241461"/>
<gene>
    <name evidence="1" type="ORF">LIP63_08100</name>
    <name evidence="2" type="ORF">PUW55_04865</name>
</gene>
<dbReference type="RefSeq" id="WP_003829235.1">
    <property type="nucleotide sequence ID" value="NZ_BAABSL010000016.1"/>
</dbReference>
<protein>
    <submittedName>
        <fullName evidence="1">Type II toxin-antitoxin system RelB/DinJ family antitoxin</fullName>
    </submittedName>
</protein>
<accession>A0AAP2Q248</accession>
<dbReference type="Gene3D" id="1.10.1220.10">
    <property type="entry name" value="Met repressor-like"/>
    <property type="match status" value="1"/>
</dbReference>
<dbReference type="Proteomes" id="UP001198148">
    <property type="component" value="Unassembled WGS sequence"/>
</dbReference>
<evidence type="ECO:0000313" key="3">
    <source>
        <dbReference type="Proteomes" id="UP001198148"/>
    </source>
</evidence>
<evidence type="ECO:0000313" key="2">
    <source>
        <dbReference type="EMBL" id="WEB55687.1"/>
    </source>
</evidence>
<dbReference type="Proteomes" id="UP001219009">
    <property type="component" value="Chromosome"/>
</dbReference>
<organism evidence="1 3">
    <name type="scientific">Bifidobacterium breve</name>
    <dbReference type="NCBI Taxonomy" id="1685"/>
    <lineage>
        <taxon>Bacteria</taxon>
        <taxon>Bacillati</taxon>
        <taxon>Actinomycetota</taxon>
        <taxon>Actinomycetes</taxon>
        <taxon>Bifidobacteriales</taxon>
        <taxon>Bifidobacteriaceae</taxon>
        <taxon>Bifidobacterium</taxon>
    </lineage>
</organism>
<dbReference type="EMBL" id="CP118083">
    <property type="protein sequence ID" value="WEB55687.1"/>
    <property type="molecule type" value="Genomic_DNA"/>
</dbReference>